<keyword evidence="3" id="KW-1185">Reference proteome</keyword>
<evidence type="ECO:0000313" key="3">
    <source>
        <dbReference type="Proteomes" id="UP000187191"/>
    </source>
</evidence>
<evidence type="ECO:0008006" key="4">
    <source>
        <dbReference type="Google" id="ProtNLM"/>
    </source>
</evidence>
<feature type="transmembrane region" description="Helical" evidence="1">
    <location>
        <begin position="25"/>
        <end position="44"/>
    </location>
</feature>
<organism evidence="2 3">
    <name type="scientific">Streptomyces alfalfae</name>
    <dbReference type="NCBI Taxonomy" id="1642299"/>
    <lineage>
        <taxon>Bacteria</taxon>
        <taxon>Bacillati</taxon>
        <taxon>Actinomycetota</taxon>
        <taxon>Actinomycetes</taxon>
        <taxon>Kitasatosporales</taxon>
        <taxon>Streptomycetaceae</taxon>
        <taxon>Streptomyces</taxon>
    </lineage>
</organism>
<dbReference type="Proteomes" id="UP000187191">
    <property type="component" value="Chromosome"/>
</dbReference>
<accession>A0ABM6GWB2</accession>
<feature type="transmembrane region" description="Helical" evidence="1">
    <location>
        <begin position="56"/>
        <end position="75"/>
    </location>
</feature>
<keyword evidence="1" id="KW-0812">Transmembrane</keyword>
<dbReference type="RefSeq" id="WP_076686137.1">
    <property type="nucleotide sequence ID" value="NZ_CP015588.1"/>
</dbReference>
<keyword evidence="1" id="KW-0472">Membrane</keyword>
<proteinExistence type="predicted"/>
<evidence type="ECO:0000256" key="1">
    <source>
        <dbReference type="SAM" id="Phobius"/>
    </source>
</evidence>
<evidence type="ECO:0000313" key="2">
    <source>
        <dbReference type="EMBL" id="APY88187.1"/>
    </source>
</evidence>
<reference evidence="2 3" key="1">
    <citation type="submission" date="2016-05" db="EMBL/GenBank/DDBJ databases">
        <authorList>
            <person name="Gu J."/>
        </authorList>
    </citation>
    <scope>NUCLEOTIDE SEQUENCE [LARGE SCALE GENOMIC DNA]</scope>
    <source>
        <strain evidence="2 3">ACCC40021</strain>
    </source>
</reference>
<dbReference type="EMBL" id="CP015588">
    <property type="protein sequence ID" value="APY88187.1"/>
    <property type="molecule type" value="Genomic_DNA"/>
</dbReference>
<gene>
    <name evidence="2" type="ORF">A7J05_23080</name>
</gene>
<sequence length="127" mass="14158">MHVTVEPWTPVEPEPEPRWYQRIRIAYNAACALIGLIICGPWAWVLDSIRDEQGLAGAWVMALIPLVVLGFLDNARRIEAEAAHPDLWAPKWRAALARVLLWAAILATALTLPIATTVYWMTGVHAP</sequence>
<feature type="transmembrane region" description="Helical" evidence="1">
    <location>
        <begin position="96"/>
        <end position="121"/>
    </location>
</feature>
<keyword evidence="1" id="KW-1133">Transmembrane helix</keyword>
<protein>
    <recommendedName>
        <fullName evidence="4">Transmembrane protein</fullName>
    </recommendedName>
</protein>
<name>A0ABM6GWB2_9ACTN</name>